<comment type="caution">
    <text evidence="8">The sequence shown here is derived from an EMBL/GenBank/DDBJ whole genome shotgun (WGS) entry which is preliminary data.</text>
</comment>
<keyword evidence="9" id="KW-1185">Reference proteome</keyword>
<dbReference type="PANTHER" id="PTHR28071:SF1">
    <property type="entry name" value="REDOX PROTEIN FMP46, MITOCHONDRIAL-RELATED"/>
    <property type="match status" value="1"/>
</dbReference>
<feature type="region of interest" description="Disordered" evidence="7">
    <location>
        <begin position="41"/>
        <end position="70"/>
    </location>
</feature>
<dbReference type="InterPro" id="IPR012882">
    <property type="entry name" value="Fmp46"/>
</dbReference>
<accession>A0A9P8CF21</accession>
<dbReference type="PANTHER" id="PTHR28071">
    <property type="entry name" value="REDOX PROTEIN FMP46, MITOCHONDRIAL-RELATED"/>
    <property type="match status" value="1"/>
</dbReference>
<organism evidence="8 9">
    <name type="scientific">Calycina marina</name>
    <dbReference type="NCBI Taxonomy" id="1763456"/>
    <lineage>
        <taxon>Eukaryota</taxon>
        <taxon>Fungi</taxon>
        <taxon>Dikarya</taxon>
        <taxon>Ascomycota</taxon>
        <taxon>Pezizomycotina</taxon>
        <taxon>Leotiomycetes</taxon>
        <taxon>Helotiales</taxon>
        <taxon>Pezizellaceae</taxon>
        <taxon>Calycina</taxon>
    </lineage>
</organism>
<keyword evidence="4" id="KW-0809">Transit peptide</keyword>
<dbReference type="GO" id="GO:0016491">
    <property type="term" value="F:oxidoreductase activity"/>
    <property type="evidence" value="ECO:0007669"/>
    <property type="project" value="UniProtKB-KW"/>
</dbReference>
<comment type="subcellular location">
    <subcellularLocation>
        <location evidence="2">Mitochondrion</location>
    </subcellularLocation>
</comment>
<evidence type="ECO:0000313" key="9">
    <source>
        <dbReference type="Proteomes" id="UP000887226"/>
    </source>
</evidence>
<evidence type="ECO:0000256" key="3">
    <source>
        <dbReference type="ARBA" id="ARBA00009734"/>
    </source>
</evidence>
<comment type="function">
    <text evidence="1">Putative mitochondrial redox protein which could be involved in the reduction of small toxic molecules.</text>
</comment>
<dbReference type="AlphaFoldDB" id="A0A9P8CF21"/>
<dbReference type="OrthoDB" id="59229at2759"/>
<evidence type="ECO:0000256" key="5">
    <source>
        <dbReference type="ARBA" id="ARBA00023002"/>
    </source>
</evidence>
<dbReference type="Gene3D" id="3.40.30.10">
    <property type="entry name" value="Glutaredoxin"/>
    <property type="match status" value="1"/>
</dbReference>
<evidence type="ECO:0000256" key="2">
    <source>
        <dbReference type="ARBA" id="ARBA00004173"/>
    </source>
</evidence>
<keyword evidence="6" id="KW-0496">Mitochondrion</keyword>
<dbReference type="EMBL" id="MU254026">
    <property type="protein sequence ID" value="KAG9242881.1"/>
    <property type="molecule type" value="Genomic_DNA"/>
</dbReference>
<evidence type="ECO:0000313" key="8">
    <source>
        <dbReference type="EMBL" id="KAG9242881.1"/>
    </source>
</evidence>
<comment type="similarity">
    <text evidence="3">Belongs to the FMP46 family.</text>
</comment>
<sequence>MFSFHKTIDVVTLFHKANSPASIRVHTLLKQLSAQVCAAATEDQASDHSEQTKTQRSQFELDVTEEAPTEDQLRSMLEYVGVNNAGKVIKGATDEQDAIRKLRSDKNAFERPFTVDWSNGNAVAGANESEILKLIEALPKNK</sequence>
<dbReference type="GO" id="GO:0005739">
    <property type="term" value="C:mitochondrion"/>
    <property type="evidence" value="ECO:0007669"/>
    <property type="project" value="UniProtKB-SubCell"/>
</dbReference>
<evidence type="ECO:0000256" key="7">
    <source>
        <dbReference type="SAM" id="MobiDB-lite"/>
    </source>
</evidence>
<keyword evidence="5" id="KW-0560">Oxidoreductase</keyword>
<evidence type="ECO:0000256" key="1">
    <source>
        <dbReference type="ARBA" id="ARBA00002963"/>
    </source>
</evidence>
<gene>
    <name evidence="8" type="ORF">BJ878DRAFT_481608</name>
</gene>
<dbReference type="Proteomes" id="UP000887226">
    <property type="component" value="Unassembled WGS sequence"/>
</dbReference>
<reference evidence="8" key="1">
    <citation type="journal article" date="2021" name="IMA Fungus">
        <title>Genomic characterization of three marine fungi, including Emericellopsis atlantica sp. nov. with signatures of a generalist lifestyle and marine biomass degradation.</title>
        <authorList>
            <person name="Hagestad O.C."/>
            <person name="Hou L."/>
            <person name="Andersen J.H."/>
            <person name="Hansen E.H."/>
            <person name="Altermark B."/>
            <person name="Li C."/>
            <person name="Kuhnert E."/>
            <person name="Cox R.J."/>
            <person name="Crous P.W."/>
            <person name="Spatafora J.W."/>
            <person name="Lail K."/>
            <person name="Amirebrahimi M."/>
            <person name="Lipzen A."/>
            <person name="Pangilinan J."/>
            <person name="Andreopoulos W."/>
            <person name="Hayes R.D."/>
            <person name="Ng V."/>
            <person name="Grigoriev I.V."/>
            <person name="Jackson S.A."/>
            <person name="Sutton T.D.S."/>
            <person name="Dobson A.D.W."/>
            <person name="Rama T."/>
        </authorList>
    </citation>
    <scope>NUCLEOTIDE SEQUENCE</scope>
    <source>
        <strain evidence="8">TRa3180A</strain>
    </source>
</reference>
<dbReference type="InterPro" id="IPR036249">
    <property type="entry name" value="Thioredoxin-like_sf"/>
</dbReference>
<proteinExistence type="inferred from homology"/>
<dbReference type="SUPFAM" id="SSF52833">
    <property type="entry name" value="Thioredoxin-like"/>
    <property type="match status" value="1"/>
</dbReference>
<evidence type="ECO:0000256" key="4">
    <source>
        <dbReference type="ARBA" id="ARBA00022946"/>
    </source>
</evidence>
<name>A0A9P8CF21_9HELO</name>
<evidence type="ECO:0000256" key="6">
    <source>
        <dbReference type="ARBA" id="ARBA00023128"/>
    </source>
</evidence>
<dbReference type="Pfam" id="PF07955">
    <property type="entry name" value="DUF1687"/>
    <property type="match status" value="1"/>
</dbReference>
<protein>
    <submittedName>
        <fullName evidence="8">Thioredoxin-like protein</fullName>
    </submittedName>
</protein>